<feature type="non-terminal residue" evidence="4">
    <location>
        <position position="42"/>
    </location>
</feature>
<dbReference type="EMBL" id="GL192814">
    <property type="protein sequence ID" value="EFB16638.1"/>
    <property type="molecule type" value="Genomic_DNA"/>
</dbReference>
<dbReference type="GO" id="GO:0003735">
    <property type="term" value="F:structural constituent of ribosome"/>
    <property type="evidence" value="ECO:0007669"/>
    <property type="project" value="InterPro"/>
</dbReference>
<dbReference type="SUPFAM" id="SSF48662">
    <property type="entry name" value="Ribosomal protein L39e"/>
    <property type="match status" value="1"/>
</dbReference>
<evidence type="ECO:0000256" key="3">
    <source>
        <dbReference type="ARBA" id="ARBA00023274"/>
    </source>
</evidence>
<dbReference type="GO" id="GO:0006412">
    <property type="term" value="P:translation"/>
    <property type="evidence" value="ECO:0007669"/>
    <property type="project" value="InterPro"/>
</dbReference>
<name>D2HGI3_AILME</name>
<organism evidence="4">
    <name type="scientific">Ailuropoda melanoleuca</name>
    <name type="common">Giant panda</name>
    <dbReference type="NCBI Taxonomy" id="9646"/>
    <lineage>
        <taxon>Eukaryota</taxon>
        <taxon>Metazoa</taxon>
        <taxon>Chordata</taxon>
        <taxon>Craniata</taxon>
        <taxon>Vertebrata</taxon>
        <taxon>Euteleostomi</taxon>
        <taxon>Mammalia</taxon>
        <taxon>Eutheria</taxon>
        <taxon>Laurasiatheria</taxon>
        <taxon>Carnivora</taxon>
        <taxon>Caniformia</taxon>
        <taxon>Ursidae</taxon>
        <taxon>Ailuropoda</taxon>
    </lineage>
</organism>
<accession>D2HGI3</accession>
<dbReference type="AlphaFoldDB" id="D2HGI3"/>
<dbReference type="InParanoid" id="D2HGI3"/>
<dbReference type="InterPro" id="IPR023626">
    <property type="entry name" value="Ribosomal_eL39_dom_sf"/>
</dbReference>
<dbReference type="InterPro" id="IPR000077">
    <property type="entry name" value="Ribosomal_eL39"/>
</dbReference>
<evidence type="ECO:0000256" key="1">
    <source>
        <dbReference type="ARBA" id="ARBA00009339"/>
    </source>
</evidence>
<reference evidence="4" key="1">
    <citation type="journal article" date="2010" name="Nature">
        <title>The sequence and de novo assembly of the giant panda genome.</title>
        <authorList>
            <person name="Li R."/>
            <person name="Fan W."/>
            <person name="Tian G."/>
            <person name="Zhu H."/>
            <person name="He L."/>
            <person name="Cai J."/>
            <person name="Huang Q."/>
            <person name="Cai Q."/>
            <person name="Li B."/>
            <person name="Bai Y."/>
            <person name="Zhang Z."/>
            <person name="Zhang Y."/>
            <person name="Wang W."/>
            <person name="Li J."/>
            <person name="Wei F."/>
            <person name="Li H."/>
            <person name="Jian M."/>
            <person name="Li J."/>
            <person name="Zhang Z."/>
            <person name="Nielsen R."/>
            <person name="Li D."/>
            <person name="Gu W."/>
            <person name="Yang Z."/>
            <person name="Xuan Z."/>
            <person name="Ryder O.A."/>
            <person name="Leung F.C."/>
            <person name="Zhou Y."/>
            <person name="Cao J."/>
            <person name="Sun X."/>
            <person name="Fu Y."/>
            <person name="Fang X."/>
            <person name="Guo X."/>
            <person name="Wang B."/>
            <person name="Hou R."/>
            <person name="Shen F."/>
            <person name="Mu B."/>
            <person name="Ni P."/>
            <person name="Lin R."/>
            <person name="Qian W."/>
            <person name="Wang G."/>
            <person name="Yu C."/>
            <person name="Nie W."/>
            <person name="Wang J."/>
            <person name="Wu Z."/>
            <person name="Liang H."/>
            <person name="Min J."/>
            <person name="Wu Q."/>
            <person name="Cheng S."/>
            <person name="Ruan J."/>
            <person name="Wang M."/>
            <person name="Shi Z."/>
            <person name="Wen M."/>
            <person name="Liu B."/>
            <person name="Ren X."/>
            <person name="Zheng H."/>
            <person name="Dong D."/>
            <person name="Cook K."/>
            <person name="Shan G."/>
            <person name="Zhang H."/>
            <person name="Kosiol C."/>
            <person name="Xie X."/>
            <person name="Lu Z."/>
            <person name="Zheng H."/>
            <person name="Li Y."/>
            <person name="Steiner C.C."/>
            <person name="Lam T.T."/>
            <person name="Lin S."/>
            <person name="Zhang Q."/>
            <person name="Li G."/>
            <person name="Tian J."/>
            <person name="Gong T."/>
            <person name="Liu H."/>
            <person name="Zhang D."/>
            <person name="Fang L."/>
            <person name="Ye C."/>
            <person name="Zhang J."/>
            <person name="Hu W."/>
            <person name="Xu A."/>
            <person name="Ren Y."/>
            <person name="Zhang G."/>
            <person name="Bruford M.W."/>
            <person name="Li Q."/>
            <person name="Ma L."/>
            <person name="Guo Y."/>
            <person name="An N."/>
            <person name="Hu Y."/>
            <person name="Zheng Y."/>
            <person name="Shi Y."/>
            <person name="Li Z."/>
            <person name="Liu Q."/>
            <person name="Chen Y."/>
            <person name="Zhao J."/>
            <person name="Qu N."/>
            <person name="Zhao S."/>
            <person name="Tian F."/>
            <person name="Wang X."/>
            <person name="Wang H."/>
            <person name="Xu L."/>
            <person name="Liu X."/>
            <person name="Vinar T."/>
            <person name="Wang Y."/>
            <person name="Lam T.W."/>
            <person name="Yiu S.M."/>
            <person name="Liu S."/>
            <person name="Zhang H."/>
            <person name="Li D."/>
            <person name="Huang Y."/>
            <person name="Wang X."/>
            <person name="Yang G."/>
            <person name="Jiang Z."/>
            <person name="Wang J."/>
            <person name="Qin N."/>
            <person name="Li L."/>
            <person name="Li J."/>
            <person name="Bolund L."/>
            <person name="Kristiansen K."/>
            <person name="Wong G.K."/>
            <person name="Olson M."/>
            <person name="Zhang X."/>
            <person name="Li S."/>
            <person name="Yang H."/>
            <person name="Wang J."/>
            <person name="Wang J."/>
        </authorList>
    </citation>
    <scope>NUCLEOTIDE SEQUENCE [LARGE SCALE GENOMIC DNA]</scope>
</reference>
<evidence type="ECO:0000313" key="4">
    <source>
        <dbReference type="EMBL" id="EFB16638.1"/>
    </source>
</evidence>
<dbReference type="GO" id="GO:0005840">
    <property type="term" value="C:ribosome"/>
    <property type="evidence" value="ECO:0007669"/>
    <property type="project" value="UniProtKB-KW"/>
</dbReference>
<dbReference type="Gene3D" id="1.10.1620.10">
    <property type="entry name" value="Ribosomal protein L39e"/>
    <property type="match status" value="1"/>
</dbReference>
<sequence length="42" mass="5092">MSSHKTFRIKRLLNKKQNQNHPMPQLIQIKISNEVTYNDIRQ</sequence>
<keyword evidence="2" id="KW-0689">Ribosomal protein</keyword>
<keyword evidence="3" id="KW-0687">Ribonucleoprotein</keyword>
<evidence type="ECO:0000256" key="2">
    <source>
        <dbReference type="ARBA" id="ARBA00022980"/>
    </source>
</evidence>
<proteinExistence type="inferred from homology"/>
<comment type="similarity">
    <text evidence="1">Belongs to the eukaryotic ribosomal protein eL39 family.</text>
</comment>
<protein>
    <submittedName>
        <fullName evidence="4">Uncharacterized protein</fullName>
    </submittedName>
</protein>
<gene>
    <name evidence="4" type="ORF">PANDA_010139</name>
</gene>
<dbReference type="Pfam" id="PF00832">
    <property type="entry name" value="Ribosomal_L39"/>
    <property type="match status" value="1"/>
</dbReference>
<dbReference type="GO" id="GO:1990904">
    <property type="term" value="C:ribonucleoprotein complex"/>
    <property type="evidence" value="ECO:0007669"/>
    <property type="project" value="UniProtKB-KW"/>
</dbReference>